<dbReference type="EMBL" id="FOES01000059">
    <property type="protein sequence ID" value="SER20648.1"/>
    <property type="molecule type" value="Genomic_DNA"/>
</dbReference>
<keyword evidence="2" id="KW-1185">Reference proteome</keyword>
<dbReference type="AlphaFoldDB" id="A0A1H9MAD4"/>
<accession>A0A1H9MAD4</accession>
<evidence type="ECO:0000313" key="1">
    <source>
        <dbReference type="EMBL" id="SER20648.1"/>
    </source>
</evidence>
<protein>
    <submittedName>
        <fullName evidence="1">Uncharacterized protein</fullName>
    </submittedName>
</protein>
<evidence type="ECO:0000313" key="2">
    <source>
        <dbReference type="Proteomes" id="UP000199427"/>
    </source>
</evidence>
<name>A0A1H9MAD4_9BACI</name>
<sequence>MQQMQTGMNNQQAQALMTQPPEIMSTKDHLYVNDMLTPLSAVDICR</sequence>
<organism evidence="1 2">
    <name type="scientific">Piscibacillus halophilus</name>
    <dbReference type="NCBI Taxonomy" id="571933"/>
    <lineage>
        <taxon>Bacteria</taxon>
        <taxon>Bacillati</taxon>
        <taxon>Bacillota</taxon>
        <taxon>Bacilli</taxon>
        <taxon>Bacillales</taxon>
        <taxon>Bacillaceae</taxon>
        <taxon>Piscibacillus</taxon>
    </lineage>
</organism>
<gene>
    <name evidence="1" type="ORF">SAMN05216362_15914</name>
</gene>
<reference evidence="1 2" key="1">
    <citation type="submission" date="2016-10" db="EMBL/GenBank/DDBJ databases">
        <authorList>
            <person name="de Groot N.N."/>
        </authorList>
    </citation>
    <scope>NUCLEOTIDE SEQUENCE [LARGE SCALE GENOMIC DNA]</scope>
    <source>
        <strain evidence="1 2">DSM 21633</strain>
    </source>
</reference>
<proteinExistence type="predicted"/>
<dbReference type="Proteomes" id="UP000199427">
    <property type="component" value="Unassembled WGS sequence"/>
</dbReference>